<name>A0A834X618_9FABA</name>
<evidence type="ECO:0000313" key="1">
    <source>
        <dbReference type="EMBL" id="KAF7838896.1"/>
    </source>
</evidence>
<keyword evidence="2" id="KW-1185">Reference proteome</keyword>
<accession>A0A834X618</accession>
<reference evidence="1" key="1">
    <citation type="submission" date="2020-09" db="EMBL/GenBank/DDBJ databases">
        <title>Genome-Enabled Discovery of Anthraquinone Biosynthesis in Senna tora.</title>
        <authorList>
            <person name="Kang S.-H."/>
            <person name="Pandey R.P."/>
            <person name="Lee C.-M."/>
            <person name="Sim J.-S."/>
            <person name="Jeong J.-T."/>
            <person name="Choi B.-S."/>
            <person name="Jung M."/>
            <person name="Ginzburg D."/>
            <person name="Zhao K."/>
            <person name="Won S.Y."/>
            <person name="Oh T.-J."/>
            <person name="Yu Y."/>
            <person name="Kim N.-H."/>
            <person name="Lee O.R."/>
            <person name="Lee T.-H."/>
            <person name="Bashyal P."/>
            <person name="Kim T.-S."/>
            <person name="Lee W.-H."/>
            <person name="Kawkins C."/>
            <person name="Kim C.-K."/>
            <person name="Kim J.S."/>
            <person name="Ahn B.O."/>
            <person name="Rhee S.Y."/>
            <person name="Sohng J.K."/>
        </authorList>
    </citation>
    <scope>NUCLEOTIDE SEQUENCE</scope>
    <source>
        <tissue evidence="1">Leaf</tissue>
    </source>
</reference>
<organism evidence="1 2">
    <name type="scientific">Senna tora</name>
    <dbReference type="NCBI Taxonomy" id="362788"/>
    <lineage>
        <taxon>Eukaryota</taxon>
        <taxon>Viridiplantae</taxon>
        <taxon>Streptophyta</taxon>
        <taxon>Embryophyta</taxon>
        <taxon>Tracheophyta</taxon>
        <taxon>Spermatophyta</taxon>
        <taxon>Magnoliopsida</taxon>
        <taxon>eudicotyledons</taxon>
        <taxon>Gunneridae</taxon>
        <taxon>Pentapetalae</taxon>
        <taxon>rosids</taxon>
        <taxon>fabids</taxon>
        <taxon>Fabales</taxon>
        <taxon>Fabaceae</taxon>
        <taxon>Caesalpinioideae</taxon>
        <taxon>Cassia clade</taxon>
        <taxon>Senna</taxon>
    </lineage>
</organism>
<dbReference type="Proteomes" id="UP000634136">
    <property type="component" value="Unassembled WGS sequence"/>
</dbReference>
<gene>
    <name evidence="1" type="ORF">G2W53_007378</name>
</gene>
<sequence>MHQLHQPFKVDASTEARHFWILVAMERHFVGVLANVDIFINTDGVETTIRLVDVVEKARQDPQKAGSVLHQLLKEQMGKLKIRRPNGYLPFA</sequence>
<proteinExistence type="predicted"/>
<evidence type="ECO:0000313" key="2">
    <source>
        <dbReference type="Proteomes" id="UP000634136"/>
    </source>
</evidence>
<dbReference type="EMBL" id="JAAIUW010000003">
    <property type="protein sequence ID" value="KAF7838896.1"/>
    <property type="molecule type" value="Genomic_DNA"/>
</dbReference>
<protein>
    <submittedName>
        <fullName evidence="1">Uncharacterized protein</fullName>
    </submittedName>
</protein>
<dbReference type="AlphaFoldDB" id="A0A834X618"/>
<comment type="caution">
    <text evidence="1">The sequence shown here is derived from an EMBL/GenBank/DDBJ whole genome shotgun (WGS) entry which is preliminary data.</text>
</comment>